<dbReference type="Gene3D" id="3.30.1490.300">
    <property type="match status" value="1"/>
</dbReference>
<organism evidence="1 2">
    <name type="scientific">Hydrogenibacillus schlegelii</name>
    <name type="common">Bacillus schlegelii</name>
    <dbReference type="NCBI Taxonomy" id="1484"/>
    <lineage>
        <taxon>Bacteria</taxon>
        <taxon>Bacillati</taxon>
        <taxon>Bacillota</taxon>
        <taxon>Bacilli</taxon>
        <taxon>Bacillales</taxon>
        <taxon>Bacillales Family X. Incertae Sedis</taxon>
        <taxon>Hydrogenibacillus</taxon>
    </lineage>
</organism>
<gene>
    <name evidence="1" type="ORF">HSCHL_0179</name>
</gene>
<sequence>MSSWGVYPALGVQIMPEGVYVVKRQKCGVGPGAPALCVKAHIPLPGGVVLADRLGDPLRLFDALNAWQAQGGPRRGRVLLQMPLGHYVLRTVTLPKVRRRELAALIATEQRLGNLVPLADAALAYDLLDEAPDRYRVAVTAVERRTAAAYVDVFTALGYRVAGVRHPAYGYRHALGAVGASLSGVTLLIVRTLSGDEAILYDRGKPEFIRMLSRESGGATGGAIDVPFVERLERFTRTTLHEDGRTIERIWVCDETGTAEAFLAELRANFPESAIERCPDRLKEAPLGYWLAYGALAAGGAGFTGAAGGRAPRTSVTA</sequence>
<comment type="caution">
    <text evidence="1">The sequence shown here is derived from an EMBL/GenBank/DDBJ whole genome shotgun (WGS) entry which is preliminary data.</text>
</comment>
<reference evidence="1 2" key="1">
    <citation type="submission" date="2017-08" db="EMBL/GenBank/DDBJ databases">
        <title>Burning lignite coal seam in the remote Altai Mountains harbors a hydrogen-driven thermophilic microbial community.</title>
        <authorList>
            <person name="Kadnikov V.V."/>
            <person name="Mardanov A.V."/>
            <person name="Ivasenko D."/>
            <person name="Beletsky A.V."/>
            <person name="Karnachuk O.V."/>
            <person name="Ravin N.V."/>
        </authorList>
    </citation>
    <scope>NUCLEOTIDE SEQUENCE [LARGE SCALE GENOMIC DNA]</scope>
    <source>
        <strain evidence="1">AL33</strain>
    </source>
</reference>
<evidence type="ECO:0008006" key="3">
    <source>
        <dbReference type="Google" id="ProtNLM"/>
    </source>
</evidence>
<accession>A0A2T5GEJ4</accession>
<dbReference type="InterPro" id="IPR043129">
    <property type="entry name" value="ATPase_NBD"/>
</dbReference>
<name>A0A2T5GEJ4_HYDSH</name>
<proteinExistence type="predicted"/>
<dbReference type="Proteomes" id="UP000244180">
    <property type="component" value="Unassembled WGS sequence"/>
</dbReference>
<evidence type="ECO:0000313" key="1">
    <source>
        <dbReference type="EMBL" id="PTQ54600.1"/>
    </source>
</evidence>
<dbReference type="AlphaFoldDB" id="A0A2T5GEJ4"/>
<evidence type="ECO:0000313" key="2">
    <source>
        <dbReference type="Proteomes" id="UP000244180"/>
    </source>
</evidence>
<dbReference type="EMBL" id="PEBV01000003">
    <property type="protein sequence ID" value="PTQ54600.1"/>
    <property type="molecule type" value="Genomic_DNA"/>
</dbReference>
<dbReference type="RefSeq" id="WP_272999599.1">
    <property type="nucleotide sequence ID" value="NZ_PEBV01000003.1"/>
</dbReference>
<dbReference type="SUPFAM" id="SSF53067">
    <property type="entry name" value="Actin-like ATPase domain"/>
    <property type="match status" value="1"/>
</dbReference>
<dbReference type="Gene3D" id="3.30.420.40">
    <property type="match status" value="2"/>
</dbReference>
<protein>
    <recommendedName>
        <fullName evidence="3">Type IV pilus biogenesis protein PilM</fullName>
    </recommendedName>
</protein>